<evidence type="ECO:0000313" key="2">
    <source>
        <dbReference type="EMBL" id="OMJ68943.1"/>
    </source>
</evidence>
<reference evidence="2 3" key="1">
    <citation type="submission" date="2016-11" db="EMBL/GenBank/DDBJ databases">
        <title>The macronuclear genome of Stentor coeruleus: a giant cell with tiny introns.</title>
        <authorList>
            <person name="Slabodnick M."/>
            <person name="Ruby J.G."/>
            <person name="Reiff S.B."/>
            <person name="Swart E.C."/>
            <person name="Gosai S."/>
            <person name="Prabakaran S."/>
            <person name="Witkowska E."/>
            <person name="Larue G.E."/>
            <person name="Fisher S."/>
            <person name="Freeman R.M."/>
            <person name="Gunawardena J."/>
            <person name="Chu W."/>
            <person name="Stover N.A."/>
            <person name="Gregory B.D."/>
            <person name="Nowacki M."/>
            <person name="Derisi J."/>
            <person name="Roy S.W."/>
            <person name="Marshall W.F."/>
            <person name="Sood P."/>
        </authorList>
    </citation>
    <scope>NUCLEOTIDE SEQUENCE [LARGE SCALE GENOMIC DNA]</scope>
    <source>
        <strain evidence="2">WM001</strain>
    </source>
</reference>
<dbReference type="EMBL" id="MPUH01001260">
    <property type="protein sequence ID" value="OMJ68943.1"/>
    <property type="molecule type" value="Genomic_DNA"/>
</dbReference>
<evidence type="ECO:0000313" key="3">
    <source>
        <dbReference type="Proteomes" id="UP000187209"/>
    </source>
</evidence>
<feature type="transmembrane region" description="Helical" evidence="1">
    <location>
        <begin position="657"/>
        <end position="679"/>
    </location>
</feature>
<feature type="transmembrane region" description="Helical" evidence="1">
    <location>
        <begin position="625"/>
        <end position="645"/>
    </location>
</feature>
<dbReference type="InterPro" id="IPR027417">
    <property type="entry name" value="P-loop_NTPase"/>
</dbReference>
<protein>
    <submittedName>
        <fullName evidence="2">Uncharacterized protein</fullName>
    </submittedName>
</protein>
<evidence type="ECO:0000256" key="1">
    <source>
        <dbReference type="SAM" id="Phobius"/>
    </source>
</evidence>
<dbReference type="Proteomes" id="UP000187209">
    <property type="component" value="Unassembled WGS sequence"/>
</dbReference>
<organism evidence="2 3">
    <name type="scientific">Stentor coeruleus</name>
    <dbReference type="NCBI Taxonomy" id="5963"/>
    <lineage>
        <taxon>Eukaryota</taxon>
        <taxon>Sar</taxon>
        <taxon>Alveolata</taxon>
        <taxon>Ciliophora</taxon>
        <taxon>Postciliodesmatophora</taxon>
        <taxon>Heterotrichea</taxon>
        <taxon>Heterotrichida</taxon>
        <taxon>Stentoridae</taxon>
        <taxon>Stentor</taxon>
    </lineage>
</organism>
<accession>A0A1R2AWM8</accession>
<gene>
    <name evidence="2" type="ORF">SteCoe_33460</name>
</gene>
<keyword evidence="1" id="KW-1133">Transmembrane helix</keyword>
<keyword evidence="1" id="KW-0812">Transmembrane</keyword>
<keyword evidence="3" id="KW-1185">Reference proteome</keyword>
<comment type="caution">
    <text evidence="2">The sequence shown here is derived from an EMBL/GenBank/DDBJ whole genome shotgun (WGS) entry which is preliminary data.</text>
</comment>
<keyword evidence="1" id="KW-0472">Membrane</keyword>
<dbReference type="AlphaFoldDB" id="A0A1R2AWM8"/>
<dbReference type="SUPFAM" id="SSF52540">
    <property type="entry name" value="P-loop containing nucleoside triphosphate hydrolases"/>
    <property type="match status" value="1"/>
</dbReference>
<dbReference type="Gene3D" id="3.40.50.300">
    <property type="entry name" value="P-loop containing nucleotide triphosphate hydrolases"/>
    <property type="match status" value="1"/>
</dbReference>
<proteinExistence type="predicted"/>
<sequence>MEGYLNDSVPMNFLFGPTRNGKTTLCHFLTGSELSIKRVMRKFFTDVINDQSEDRKIGNSGNSETTKAIFYENFYDFPGFNDTRSPEYKIDTLIHYYKEMQNVSKLRLIIVVEQNFIELSNASSFLNFTNRLIKIFGLQSNCSKGLHFIITKSDGEYANEVVDDIRTNLPGKENFIIEGIKNETIKISSFDNPINIDSVLCFSQENREKILKNINETDFLWRNEIKHNLLRKIFEIIEKMKMSNKYGNIIDLSDVSDEIIRRNQIITSDEFLIIDKDIKINGEILVIDSPIVLVKAIDKKRCIELKGVVCPTIKFSPRVELVINGESLIITASNSEKVRTFLLPGSKDFKQSDNFICLESICINGGWTEYASHNNKFIDLIVYYNRNFGKIDVKEEWKIKKITCDISIKLHINECMKSKKSIIEESNSLRSSQDAKSYLKKKFNTELDQEMVDFIESYIVNLPSIFQIFMKPSYFKRISSSKSEYKGLNKIRIQFIRRYMRLISDFNSQKKDLNIKKSDLNQRAYNDFLIFLNEGCKFTGNVSAENYLVEKINDFMKTDEFEYFFDNFISFYNVLAQSEEKIELYNYKITGDISMYYNFEAFIYSVTSGLAIYNNEAIILLSSGPAISVTALGLALGAGAGNLIITRVFTQALTSSIIGITTASAAAVGVIFLGVDIGINAICAYAKSGYYENEIVIDVKEIRLDCKWNNL</sequence>
<name>A0A1R2AWM8_9CILI</name>
<dbReference type="OrthoDB" id="2417544at2759"/>